<evidence type="ECO:0000313" key="4">
    <source>
        <dbReference type="Proteomes" id="UP000783213"/>
    </source>
</evidence>
<dbReference type="EMBL" id="RCSX01000038">
    <property type="protein sequence ID" value="KAF7916612.1"/>
    <property type="molecule type" value="Genomic_DNA"/>
</dbReference>
<feature type="compositionally biased region" description="Basic and acidic residues" evidence="1">
    <location>
        <begin position="32"/>
        <end position="55"/>
    </location>
</feature>
<dbReference type="InterPro" id="IPR046497">
    <property type="entry name" value="DUF6590"/>
</dbReference>
<feature type="compositionally biased region" description="Low complexity" evidence="1">
    <location>
        <begin position="15"/>
        <end position="27"/>
    </location>
</feature>
<evidence type="ECO:0000256" key="1">
    <source>
        <dbReference type="SAM" id="MobiDB-lite"/>
    </source>
</evidence>
<dbReference type="Proteomes" id="UP000783213">
    <property type="component" value="Unassembled WGS sequence"/>
</dbReference>
<reference evidence="3 4" key="1">
    <citation type="journal article" date="2020" name="Genome Biol. Evol.">
        <title>Comparative genomics of Sclerotiniaceae.</title>
        <authorList>
            <person name="Valero Jimenez C.A."/>
            <person name="Steentjes M."/>
            <person name="Scholten O.E."/>
            <person name="Van Kan J.A.L."/>
        </authorList>
    </citation>
    <scope>NUCLEOTIDE SEQUENCE [LARGE SCALE GENOMIC DNA]</scope>
    <source>
        <strain evidence="3 4">B1</strain>
    </source>
</reference>
<keyword evidence="4" id="KW-1185">Reference proteome</keyword>
<dbReference type="PROSITE" id="PS50918">
    <property type="entry name" value="WWE"/>
    <property type="match status" value="1"/>
</dbReference>
<gene>
    <name evidence="3" type="ORF">EAE98_010621</name>
</gene>
<proteinExistence type="predicted"/>
<feature type="region of interest" description="Disordered" evidence="1">
    <location>
        <begin position="361"/>
        <end position="439"/>
    </location>
</feature>
<dbReference type="GeneID" id="62237392"/>
<name>A0ABQ7I880_9HELO</name>
<organism evidence="3 4">
    <name type="scientific">Botrytis deweyae</name>
    <dbReference type="NCBI Taxonomy" id="2478750"/>
    <lineage>
        <taxon>Eukaryota</taxon>
        <taxon>Fungi</taxon>
        <taxon>Dikarya</taxon>
        <taxon>Ascomycota</taxon>
        <taxon>Pezizomycotina</taxon>
        <taxon>Leotiomycetes</taxon>
        <taxon>Helotiales</taxon>
        <taxon>Sclerotiniaceae</taxon>
        <taxon>Botrytis</taxon>
    </lineage>
</organism>
<feature type="compositionally biased region" description="Polar residues" evidence="1">
    <location>
        <begin position="408"/>
        <end position="422"/>
    </location>
</feature>
<dbReference type="PANTHER" id="PTHR35391:SF5">
    <property type="entry name" value="DUF6590 DOMAIN-CONTAINING PROTEIN"/>
    <property type="match status" value="1"/>
</dbReference>
<feature type="compositionally biased region" description="Pro residues" evidence="1">
    <location>
        <begin position="370"/>
        <end position="401"/>
    </location>
</feature>
<accession>A0ABQ7I880</accession>
<sequence length="439" mass="49113">MSNPSSHSHKRESRGSSSSSSALTSWSNWEWSGERKQWESYRTNSRGEIEWRLEDDQSTSTSSADAYIPRFDDTPQLDTVSEDTTQYSVDQNYTTDNKDVGALTDSLASTSLVPVADADPPIAANLKPNNTSTEHRNFDENYKVHRACEFVFGRVFKVLWSEPTGNARGGTMVSVRQKHGEEIHAKVRRFVVVDPRRGHCLCLPIMTYANRATSKPGVHADEHAIIYTTPEPMLIKNEDGTKMKYRPVKMIPDSNKHKLEAASRINYHKVYTVEYNVKVWFIGRIDRGSRRAVTESYNQAHPPLSLSTQALAPSSYHASNPYSTPPYTMPGYGNTMSPSAPDHGGTGYNIGTSSFNQYGGYSVTGQPVPTQYPPAQYPPVQYPPTQYPPTQYPPQYPPSQYPPSQYSTLQHQSYTNSTSQGYNYDPQDTYEPGSSGGQQ</sequence>
<dbReference type="InterPro" id="IPR004170">
    <property type="entry name" value="WWE_dom"/>
</dbReference>
<dbReference type="RefSeq" id="XP_038805426.1">
    <property type="nucleotide sequence ID" value="XM_038958242.1"/>
</dbReference>
<evidence type="ECO:0000313" key="3">
    <source>
        <dbReference type="EMBL" id="KAF7916612.1"/>
    </source>
</evidence>
<dbReference type="PANTHER" id="PTHR35391">
    <property type="entry name" value="C2H2-TYPE DOMAIN-CONTAINING PROTEIN-RELATED"/>
    <property type="match status" value="1"/>
</dbReference>
<dbReference type="Pfam" id="PF20233">
    <property type="entry name" value="DUF6590"/>
    <property type="match status" value="1"/>
</dbReference>
<feature type="region of interest" description="Disordered" evidence="1">
    <location>
        <begin position="1"/>
        <end position="82"/>
    </location>
</feature>
<comment type="caution">
    <text evidence="3">The sequence shown here is derived from an EMBL/GenBank/DDBJ whole genome shotgun (WGS) entry which is preliminary data.</text>
</comment>
<protein>
    <recommendedName>
        <fullName evidence="2">WWE domain-containing protein</fullName>
    </recommendedName>
</protein>
<feature type="domain" description="WWE" evidence="2">
    <location>
        <begin position="15"/>
        <end position="91"/>
    </location>
</feature>
<evidence type="ECO:0000259" key="2">
    <source>
        <dbReference type="PROSITE" id="PS50918"/>
    </source>
</evidence>